<organism evidence="2 3">
    <name type="scientific">Diploscapter pachys</name>
    <dbReference type="NCBI Taxonomy" id="2018661"/>
    <lineage>
        <taxon>Eukaryota</taxon>
        <taxon>Metazoa</taxon>
        <taxon>Ecdysozoa</taxon>
        <taxon>Nematoda</taxon>
        <taxon>Chromadorea</taxon>
        <taxon>Rhabditida</taxon>
        <taxon>Rhabditina</taxon>
        <taxon>Rhabditomorpha</taxon>
        <taxon>Rhabditoidea</taxon>
        <taxon>Rhabditidae</taxon>
        <taxon>Diploscapter</taxon>
    </lineage>
</organism>
<accession>A0A2A2JM63</accession>
<dbReference type="InterPro" id="IPR053124">
    <property type="entry name" value="Notch_signaling_modulators"/>
</dbReference>
<evidence type="ECO:0000313" key="3">
    <source>
        <dbReference type="Proteomes" id="UP000218231"/>
    </source>
</evidence>
<comment type="caution">
    <text evidence="2">The sequence shown here is derived from an EMBL/GenBank/DDBJ whole genome shotgun (WGS) entry which is preliminary data.</text>
</comment>
<dbReference type="GO" id="GO:0005112">
    <property type="term" value="F:Notch binding"/>
    <property type="evidence" value="ECO:0007669"/>
    <property type="project" value="TreeGrafter"/>
</dbReference>
<dbReference type="PANTHER" id="PTHR35015:SF1">
    <property type="entry name" value="NOTCH LIGAND OSM-11"/>
    <property type="match status" value="1"/>
</dbReference>
<dbReference type="OrthoDB" id="5774669at2759"/>
<gene>
    <name evidence="2" type="ORF">WR25_23417</name>
</gene>
<sequence length="156" mass="16445">MSSSTFNLFSFIAFAVVVGTVIVEAFEKHCSTGKVESVPTETESGTPLSFDLVMPPPLPRGSAFAQMDLPLGADHKTSESSSGPAPAPAAGTRLTAAIIASCTPDCTAAHCTDECKCAHTHPKVHAMCNPPATAQLAETCQKWYAKCTMFNPVSYY</sequence>
<dbReference type="PANTHER" id="PTHR35015">
    <property type="entry name" value="PROTEIN CBR-OSM-7-RELATED"/>
    <property type="match status" value="1"/>
</dbReference>
<feature type="chain" id="PRO_5012268483" evidence="1">
    <location>
        <begin position="26"/>
        <end position="156"/>
    </location>
</feature>
<reference evidence="2 3" key="1">
    <citation type="journal article" date="2017" name="Curr. Biol.">
        <title>Genome architecture and evolution of a unichromosomal asexual nematode.</title>
        <authorList>
            <person name="Fradin H."/>
            <person name="Zegar C."/>
            <person name="Gutwein M."/>
            <person name="Lucas J."/>
            <person name="Kovtun M."/>
            <person name="Corcoran D."/>
            <person name="Baugh L.R."/>
            <person name="Kiontke K."/>
            <person name="Gunsalus K."/>
            <person name="Fitch D.H."/>
            <person name="Piano F."/>
        </authorList>
    </citation>
    <scope>NUCLEOTIDE SEQUENCE [LARGE SCALE GENOMIC DNA]</scope>
    <source>
        <strain evidence="2">PF1309</strain>
    </source>
</reference>
<protein>
    <submittedName>
        <fullName evidence="2">Uncharacterized protein</fullName>
    </submittedName>
</protein>
<dbReference type="GO" id="GO:0005615">
    <property type="term" value="C:extracellular space"/>
    <property type="evidence" value="ECO:0007669"/>
    <property type="project" value="TreeGrafter"/>
</dbReference>
<proteinExistence type="predicted"/>
<feature type="signal peptide" evidence="1">
    <location>
        <begin position="1"/>
        <end position="25"/>
    </location>
</feature>
<dbReference type="GO" id="GO:0045747">
    <property type="term" value="P:positive regulation of Notch signaling pathway"/>
    <property type="evidence" value="ECO:0007669"/>
    <property type="project" value="TreeGrafter"/>
</dbReference>
<evidence type="ECO:0000256" key="1">
    <source>
        <dbReference type="SAM" id="SignalP"/>
    </source>
</evidence>
<name>A0A2A2JM63_9BILA</name>
<dbReference type="AlphaFoldDB" id="A0A2A2JM63"/>
<dbReference type="EMBL" id="LIAE01010346">
    <property type="protein sequence ID" value="PAV62784.1"/>
    <property type="molecule type" value="Genomic_DNA"/>
</dbReference>
<dbReference type="Proteomes" id="UP000218231">
    <property type="component" value="Unassembled WGS sequence"/>
</dbReference>
<keyword evidence="1" id="KW-0732">Signal</keyword>
<evidence type="ECO:0000313" key="2">
    <source>
        <dbReference type="EMBL" id="PAV62784.1"/>
    </source>
</evidence>
<dbReference type="STRING" id="2018661.A0A2A2JM63"/>
<keyword evidence="3" id="KW-1185">Reference proteome</keyword>